<name>A0A8X6G8Q4_TRICU</name>
<comment type="caution">
    <text evidence="2">The sequence shown here is derived from an EMBL/GenBank/DDBJ whole genome shotgun (WGS) entry which is preliminary data.</text>
</comment>
<dbReference type="AlphaFoldDB" id="A0A8X6G8Q4"/>
<feature type="compositionally biased region" description="Basic and acidic residues" evidence="1">
    <location>
        <begin position="72"/>
        <end position="97"/>
    </location>
</feature>
<proteinExistence type="predicted"/>
<sequence>MQTTRRNSRSLRRLGPFFFSPHFYPLTSEITLEQKEKRGVRKKNNPSPQLRHKRKIHLLSNSIFLSRRGKKKEAVEKKKEERGQAYNKKDDEPKTPF</sequence>
<keyword evidence="3" id="KW-1185">Reference proteome</keyword>
<organism evidence="2 3">
    <name type="scientific">Trichonephila clavata</name>
    <name type="common">Joro spider</name>
    <name type="synonym">Nephila clavata</name>
    <dbReference type="NCBI Taxonomy" id="2740835"/>
    <lineage>
        <taxon>Eukaryota</taxon>
        <taxon>Metazoa</taxon>
        <taxon>Ecdysozoa</taxon>
        <taxon>Arthropoda</taxon>
        <taxon>Chelicerata</taxon>
        <taxon>Arachnida</taxon>
        <taxon>Araneae</taxon>
        <taxon>Araneomorphae</taxon>
        <taxon>Entelegynae</taxon>
        <taxon>Araneoidea</taxon>
        <taxon>Nephilidae</taxon>
        <taxon>Trichonephila</taxon>
    </lineage>
</organism>
<accession>A0A8X6G8Q4</accession>
<dbReference type="Proteomes" id="UP000887116">
    <property type="component" value="Unassembled WGS sequence"/>
</dbReference>
<evidence type="ECO:0000256" key="1">
    <source>
        <dbReference type="SAM" id="MobiDB-lite"/>
    </source>
</evidence>
<feature type="region of interest" description="Disordered" evidence="1">
    <location>
        <begin position="35"/>
        <end position="97"/>
    </location>
</feature>
<feature type="compositionally biased region" description="Basic residues" evidence="1">
    <location>
        <begin position="38"/>
        <end position="57"/>
    </location>
</feature>
<gene>
    <name evidence="2" type="ORF">TNCT_265731</name>
</gene>
<dbReference type="EMBL" id="BMAO01024918">
    <property type="protein sequence ID" value="GFQ98722.1"/>
    <property type="molecule type" value="Genomic_DNA"/>
</dbReference>
<evidence type="ECO:0000313" key="2">
    <source>
        <dbReference type="EMBL" id="GFQ98722.1"/>
    </source>
</evidence>
<evidence type="ECO:0000313" key="3">
    <source>
        <dbReference type="Proteomes" id="UP000887116"/>
    </source>
</evidence>
<reference evidence="2" key="1">
    <citation type="submission" date="2020-07" db="EMBL/GenBank/DDBJ databases">
        <title>Multicomponent nature underlies the extraordinary mechanical properties of spider dragline silk.</title>
        <authorList>
            <person name="Kono N."/>
            <person name="Nakamura H."/>
            <person name="Mori M."/>
            <person name="Yoshida Y."/>
            <person name="Ohtoshi R."/>
            <person name="Malay A.D."/>
            <person name="Moran D.A.P."/>
            <person name="Tomita M."/>
            <person name="Numata K."/>
            <person name="Arakawa K."/>
        </authorList>
    </citation>
    <scope>NUCLEOTIDE SEQUENCE</scope>
</reference>
<protein>
    <submittedName>
        <fullName evidence="2">Uncharacterized protein</fullName>
    </submittedName>
</protein>